<evidence type="ECO:0000313" key="2">
    <source>
        <dbReference type="Proteomes" id="UP000277204"/>
    </source>
</evidence>
<dbReference type="AlphaFoldDB" id="A0A183N1B6"/>
<name>A0A183N1B6_9TREM</name>
<dbReference type="Pfam" id="PF13901">
    <property type="entry name" value="RH_dom"/>
    <property type="match status" value="1"/>
</dbReference>
<sequence>MKTSTSEGKHWIQWTSRMQSDDLDFADDLALLSQTQQQMQEKTTSVAAASAAAACTNPIRIDGEDLEDVKTFTYLGSIRKIQVFINSCLREILRIRWPDTISNNVLWKRTNQISAEEEIRKKRWKWIGHTLRKAPNCVTRQALTWNPQGQRKRGRPNNTLCRKVETDMRRMKKNWMEVEKKVQDREGWRMLVSSLYSIGSNRQNFNLTSKSASTPTSEQLIGYIPISLEKRRMLSGPSYLLGNPDYFRMCDVLDVLNGTLYSRLEAYLKIWSEHKAHCEICNDTGKFIEPDDAIWLGKKPS</sequence>
<proteinExistence type="predicted"/>
<evidence type="ECO:0000313" key="1">
    <source>
        <dbReference type="EMBL" id="VDP41932.1"/>
    </source>
</evidence>
<dbReference type="Proteomes" id="UP000277204">
    <property type="component" value="Unassembled WGS sequence"/>
</dbReference>
<keyword evidence="2" id="KW-1185">Reference proteome</keyword>
<organism evidence="1 2">
    <name type="scientific">Schistosoma margrebowiei</name>
    <dbReference type="NCBI Taxonomy" id="48269"/>
    <lineage>
        <taxon>Eukaryota</taxon>
        <taxon>Metazoa</taxon>
        <taxon>Spiralia</taxon>
        <taxon>Lophotrochozoa</taxon>
        <taxon>Platyhelminthes</taxon>
        <taxon>Trematoda</taxon>
        <taxon>Digenea</taxon>
        <taxon>Strigeidida</taxon>
        <taxon>Schistosomatoidea</taxon>
        <taxon>Schistosomatidae</taxon>
        <taxon>Schistosoma</taxon>
    </lineage>
</organism>
<dbReference type="EMBL" id="UZAI01018992">
    <property type="protein sequence ID" value="VDP41932.1"/>
    <property type="molecule type" value="Genomic_DNA"/>
</dbReference>
<reference evidence="1 2" key="1">
    <citation type="submission" date="2018-11" db="EMBL/GenBank/DDBJ databases">
        <authorList>
            <consortium name="Pathogen Informatics"/>
        </authorList>
    </citation>
    <scope>NUCLEOTIDE SEQUENCE [LARGE SCALE GENOMIC DNA]</scope>
    <source>
        <strain evidence="1 2">Zambia</strain>
    </source>
</reference>
<dbReference type="InterPro" id="IPR025258">
    <property type="entry name" value="RH_dom"/>
</dbReference>
<gene>
    <name evidence="1" type="ORF">SMRZ_LOCUS22091</name>
</gene>
<protein>
    <submittedName>
        <fullName evidence="1">Uncharacterized protein</fullName>
    </submittedName>
</protein>
<accession>A0A183N1B6</accession>